<dbReference type="EMBL" id="JAACFV010000008">
    <property type="protein sequence ID" value="KAF7513018.1"/>
    <property type="molecule type" value="Genomic_DNA"/>
</dbReference>
<sequence length="80" mass="9212">MNVITLLVLILGVPILFLLVFLALSSCLGDRLRMRGFSPNTRDGNYSKTYFRTMTNSGPAMSEHIEMETMLNERDFEHER</sequence>
<dbReference type="OrthoDB" id="5391288at2759"/>
<accession>A0A8H7APT2</accession>
<protein>
    <submittedName>
        <fullName evidence="1">Uncharacterized protein</fullName>
    </submittedName>
</protein>
<reference evidence="1" key="1">
    <citation type="submission" date="2020-02" db="EMBL/GenBank/DDBJ databases">
        <authorList>
            <person name="Palmer J.M."/>
        </authorList>
    </citation>
    <scope>NUCLEOTIDE SEQUENCE</scope>
    <source>
        <strain evidence="1">EPUS1.4</strain>
        <tissue evidence="1">Thallus</tissue>
    </source>
</reference>
<evidence type="ECO:0000313" key="2">
    <source>
        <dbReference type="Proteomes" id="UP000606974"/>
    </source>
</evidence>
<gene>
    <name evidence="1" type="ORF">GJ744_011284</name>
</gene>
<evidence type="ECO:0000313" key="1">
    <source>
        <dbReference type="EMBL" id="KAF7513018.1"/>
    </source>
</evidence>
<keyword evidence="2" id="KW-1185">Reference proteome</keyword>
<proteinExistence type="predicted"/>
<dbReference type="AlphaFoldDB" id="A0A8H7APT2"/>
<organism evidence="1 2">
    <name type="scientific">Endocarpon pusillum</name>
    <dbReference type="NCBI Taxonomy" id="364733"/>
    <lineage>
        <taxon>Eukaryota</taxon>
        <taxon>Fungi</taxon>
        <taxon>Dikarya</taxon>
        <taxon>Ascomycota</taxon>
        <taxon>Pezizomycotina</taxon>
        <taxon>Eurotiomycetes</taxon>
        <taxon>Chaetothyriomycetidae</taxon>
        <taxon>Verrucariales</taxon>
        <taxon>Verrucariaceae</taxon>
        <taxon>Endocarpon</taxon>
    </lineage>
</organism>
<comment type="caution">
    <text evidence="1">The sequence shown here is derived from an EMBL/GenBank/DDBJ whole genome shotgun (WGS) entry which is preliminary data.</text>
</comment>
<dbReference type="Proteomes" id="UP000606974">
    <property type="component" value="Unassembled WGS sequence"/>
</dbReference>
<name>A0A8H7APT2_9EURO</name>